<accession>A0A1T5LC73</accession>
<evidence type="ECO:0008006" key="4">
    <source>
        <dbReference type="Google" id="ProtNLM"/>
    </source>
</evidence>
<dbReference type="Proteomes" id="UP000190961">
    <property type="component" value="Unassembled WGS sequence"/>
</dbReference>
<keyword evidence="3" id="KW-1185">Reference proteome</keyword>
<dbReference type="AlphaFoldDB" id="A0A1T5LC73"/>
<dbReference type="STRING" id="688867.SAMN05660236_2893"/>
<evidence type="ECO:0000313" key="3">
    <source>
        <dbReference type="Proteomes" id="UP000190961"/>
    </source>
</evidence>
<keyword evidence="1" id="KW-0812">Transmembrane</keyword>
<proteinExistence type="predicted"/>
<sequence>MTLKEFKTPIIVIGVPVAFALLFRLAFGFSGLESLWSVMTLTFFMSLPYGVGVLTIYLSSSDKAKSKRYLVFCPWIPIFIFLIVTLVFAIEGWACWIMVFPIFLFFASLGGLTCGYFKLKKSKRTNNLHISAAIILPFFIGPIEKVIGDIPGFYRADTSIDINASKEKIWSNVTSVKEIQPNEDRGRLTNFLQLPRPICAELNYEGVGAKRAAIFSHGLVFDETVLKYEHEKMMNFSIHANPYEIPSTTFDEHIVVGGAFFNVLEGTYILEQIGSDQYRLHLYSEFKLTTTFNFYASLWGKWIMQDIQENILQVIKRRSEYKGAR</sequence>
<protein>
    <recommendedName>
        <fullName evidence="4">Polyketide cyclase / dehydrase and lipid transport</fullName>
    </recommendedName>
</protein>
<evidence type="ECO:0000256" key="1">
    <source>
        <dbReference type="SAM" id="Phobius"/>
    </source>
</evidence>
<keyword evidence="1" id="KW-0472">Membrane</keyword>
<name>A0A1T5LC73_9BACT</name>
<dbReference type="SUPFAM" id="SSF55961">
    <property type="entry name" value="Bet v1-like"/>
    <property type="match status" value="1"/>
</dbReference>
<feature type="transmembrane region" description="Helical" evidence="1">
    <location>
        <begin position="35"/>
        <end position="57"/>
    </location>
</feature>
<feature type="transmembrane region" description="Helical" evidence="1">
    <location>
        <begin position="69"/>
        <end position="90"/>
    </location>
</feature>
<keyword evidence="1" id="KW-1133">Transmembrane helix</keyword>
<gene>
    <name evidence="2" type="ORF">SAMN05660236_2893</name>
</gene>
<dbReference type="EMBL" id="FUZU01000002">
    <property type="protein sequence ID" value="SKC73295.1"/>
    <property type="molecule type" value="Genomic_DNA"/>
</dbReference>
<evidence type="ECO:0000313" key="2">
    <source>
        <dbReference type="EMBL" id="SKC73295.1"/>
    </source>
</evidence>
<reference evidence="2 3" key="1">
    <citation type="submission" date="2017-02" db="EMBL/GenBank/DDBJ databases">
        <authorList>
            <person name="Peterson S.W."/>
        </authorList>
    </citation>
    <scope>NUCLEOTIDE SEQUENCE [LARGE SCALE GENOMIC DNA]</scope>
    <source>
        <strain evidence="2 3">DSM 25262</strain>
    </source>
</reference>
<dbReference type="OrthoDB" id="118637at2"/>
<feature type="transmembrane region" description="Helical" evidence="1">
    <location>
        <begin position="9"/>
        <end position="29"/>
    </location>
</feature>
<organism evidence="2 3">
    <name type="scientific">Ohtaekwangia koreensis</name>
    <dbReference type="NCBI Taxonomy" id="688867"/>
    <lineage>
        <taxon>Bacteria</taxon>
        <taxon>Pseudomonadati</taxon>
        <taxon>Bacteroidota</taxon>
        <taxon>Cytophagia</taxon>
        <taxon>Cytophagales</taxon>
        <taxon>Fulvivirgaceae</taxon>
        <taxon>Ohtaekwangia</taxon>
    </lineage>
</organism>
<dbReference type="RefSeq" id="WP_079687464.1">
    <property type="nucleotide sequence ID" value="NZ_FUZU01000002.1"/>
</dbReference>
<feature type="transmembrane region" description="Helical" evidence="1">
    <location>
        <begin position="96"/>
        <end position="117"/>
    </location>
</feature>